<evidence type="ECO:0000256" key="7">
    <source>
        <dbReference type="ARBA" id="ARBA00022692"/>
    </source>
</evidence>
<feature type="transmembrane region" description="Helical" evidence="14">
    <location>
        <begin position="372"/>
        <end position="391"/>
    </location>
</feature>
<evidence type="ECO:0000256" key="8">
    <source>
        <dbReference type="ARBA" id="ARBA00022841"/>
    </source>
</evidence>
<dbReference type="GO" id="GO:0016746">
    <property type="term" value="F:acyltransferase activity"/>
    <property type="evidence" value="ECO:0007669"/>
    <property type="project" value="UniProtKB-KW"/>
</dbReference>
<reference evidence="15 16" key="1">
    <citation type="submission" date="2024-05" db="EMBL/GenBank/DDBJ databases">
        <authorList>
            <person name="Jiang F."/>
        </authorList>
    </citation>
    <scope>NUCLEOTIDE SEQUENCE [LARGE SCALE GENOMIC DNA]</scope>
    <source>
        <strain evidence="15 16">LZ166</strain>
    </source>
</reference>
<feature type="transmembrane region" description="Helical" evidence="14">
    <location>
        <begin position="73"/>
        <end position="91"/>
    </location>
</feature>
<evidence type="ECO:0000256" key="3">
    <source>
        <dbReference type="ARBA" id="ARBA00010323"/>
    </source>
</evidence>
<evidence type="ECO:0000256" key="14">
    <source>
        <dbReference type="SAM" id="Phobius"/>
    </source>
</evidence>
<evidence type="ECO:0000256" key="1">
    <source>
        <dbReference type="ARBA" id="ARBA00004651"/>
    </source>
</evidence>
<evidence type="ECO:0000256" key="4">
    <source>
        <dbReference type="ARBA" id="ARBA00016084"/>
    </source>
</evidence>
<dbReference type="InterPro" id="IPR028362">
    <property type="entry name" value="AlgI"/>
</dbReference>
<sequence>MVFSDQSFVFLFMPIAILTCIAVLRTRLFHLAILFFSLTFFYWSSGALTLILIFSITLNYAGAYLIHWFRRRWVIGLLIFINIAVLAYFKYTYFVLGTAGFFGSEEVGKFAASIILPIGISFYTFQGVSYLIDVWRREVPPEPNIITFAAYQAFFPQLIAGPIVRYVDVTKDLHSPKFSADNFAAGAARFVLGLSKKVLVADAMASVAEAAFSQGTDLSFASAWLGAIAFTIQIYFDFSGYSDMAIGIALMFGVRFRENFNHPYAASTITEFWRRWHMSLSSWFRDYLYIPLGGNRLGAGRTYANLLIVFVATGIWHGAAWTFLLWGLYNGAFLILERLFLPRRLDGSIGMRMFYFFPVVIVGWALFQSPDLATFGTFVANMATPFTVGAFSLPPEMMVAFTPYSIAIFAFAIAAILMQGYARPAGVMLENATTPLAKFGRLSFIATLAAVCMIFVLTQRYSPFLYFRF</sequence>
<feature type="transmembrane region" description="Helical" evidence="14">
    <location>
        <begin position="40"/>
        <end position="61"/>
    </location>
</feature>
<dbReference type="InterPro" id="IPR051085">
    <property type="entry name" value="MB_O-acyltransferase"/>
</dbReference>
<keyword evidence="5 13" id="KW-1003">Cell membrane</keyword>
<proteinExistence type="inferred from homology"/>
<evidence type="ECO:0000256" key="13">
    <source>
        <dbReference type="PIRNR" id="PIRNR016636"/>
    </source>
</evidence>
<evidence type="ECO:0000256" key="10">
    <source>
        <dbReference type="ARBA" id="ARBA00023136"/>
    </source>
</evidence>
<dbReference type="EMBL" id="JBDPGJ010000001">
    <property type="protein sequence ID" value="MEX0404933.1"/>
    <property type="molecule type" value="Genomic_DNA"/>
</dbReference>
<feature type="transmembrane region" description="Helical" evidence="14">
    <location>
        <begin position="349"/>
        <end position="367"/>
    </location>
</feature>
<comment type="caution">
    <text evidence="15">The sequence shown here is derived from an EMBL/GenBank/DDBJ whole genome shotgun (WGS) entry which is preliminary data.</text>
</comment>
<evidence type="ECO:0000256" key="5">
    <source>
        <dbReference type="ARBA" id="ARBA00022475"/>
    </source>
</evidence>
<evidence type="ECO:0000256" key="9">
    <source>
        <dbReference type="ARBA" id="ARBA00022989"/>
    </source>
</evidence>
<keyword evidence="8" id="KW-0016">Alginate biosynthesis</keyword>
<evidence type="ECO:0000313" key="15">
    <source>
        <dbReference type="EMBL" id="MEX0404933.1"/>
    </source>
</evidence>
<dbReference type="PANTHER" id="PTHR13285:SF23">
    <property type="entry name" value="TEICHOIC ACID D-ALANYLTRANSFERASE"/>
    <property type="match status" value="1"/>
</dbReference>
<comment type="pathway">
    <text evidence="2">Glycan biosynthesis; alginate biosynthesis.</text>
</comment>
<organism evidence="15 16">
    <name type="scientific">Aquibium pacificus</name>
    <dbReference type="NCBI Taxonomy" id="3153579"/>
    <lineage>
        <taxon>Bacteria</taxon>
        <taxon>Pseudomonadati</taxon>
        <taxon>Pseudomonadota</taxon>
        <taxon>Alphaproteobacteria</taxon>
        <taxon>Hyphomicrobiales</taxon>
        <taxon>Phyllobacteriaceae</taxon>
        <taxon>Aquibium</taxon>
    </lineage>
</organism>
<keyword evidence="11 13" id="KW-0012">Acyltransferase</keyword>
<dbReference type="PIRSF" id="PIRSF016636">
    <property type="entry name" value="AlgI_DltB"/>
    <property type="match status" value="1"/>
</dbReference>
<dbReference type="PIRSF" id="PIRSF500217">
    <property type="entry name" value="AlgI"/>
    <property type="match status" value="1"/>
</dbReference>
<evidence type="ECO:0000313" key="16">
    <source>
        <dbReference type="Proteomes" id="UP001556692"/>
    </source>
</evidence>
<keyword evidence="7 14" id="KW-0812">Transmembrane</keyword>
<dbReference type="Proteomes" id="UP001556692">
    <property type="component" value="Unassembled WGS sequence"/>
</dbReference>
<feature type="transmembrane region" description="Helical" evidence="14">
    <location>
        <begin position="397"/>
        <end position="418"/>
    </location>
</feature>
<comment type="subcellular location">
    <subcellularLocation>
        <location evidence="1">Cell membrane</location>
        <topology evidence="1">Multi-pass membrane protein</topology>
    </subcellularLocation>
</comment>
<keyword evidence="10 13" id="KW-0472">Membrane</keyword>
<dbReference type="InterPro" id="IPR024194">
    <property type="entry name" value="Ac/AlaTfrase_AlgI/DltB"/>
</dbReference>
<dbReference type="PANTHER" id="PTHR13285">
    <property type="entry name" value="ACYLTRANSFERASE"/>
    <property type="match status" value="1"/>
</dbReference>
<name>A0ABV3SF52_9HYPH</name>
<keyword evidence="9 14" id="KW-1133">Transmembrane helix</keyword>
<dbReference type="Pfam" id="PF03062">
    <property type="entry name" value="MBOAT"/>
    <property type="match status" value="1"/>
</dbReference>
<comment type="similarity">
    <text evidence="3 13">Belongs to the membrane-bound acyltransferase family.</text>
</comment>
<feature type="transmembrane region" description="Helical" evidence="14">
    <location>
        <begin position="111"/>
        <end position="132"/>
    </location>
</feature>
<evidence type="ECO:0000256" key="2">
    <source>
        <dbReference type="ARBA" id="ARBA00005182"/>
    </source>
</evidence>
<evidence type="ECO:0000256" key="12">
    <source>
        <dbReference type="ARBA" id="ARBA00031030"/>
    </source>
</evidence>
<protein>
    <recommendedName>
        <fullName evidence="4">Probable alginate O-acetylase AlgI</fullName>
    </recommendedName>
    <alternativeName>
        <fullName evidence="12">Alginate biosynthesis protein AlgI</fullName>
    </alternativeName>
</protein>
<feature type="transmembrane region" description="Helical" evidence="14">
    <location>
        <begin position="439"/>
        <end position="458"/>
    </location>
</feature>
<evidence type="ECO:0000256" key="6">
    <source>
        <dbReference type="ARBA" id="ARBA00022679"/>
    </source>
</evidence>
<keyword evidence="6 13" id="KW-0808">Transferase</keyword>
<feature type="transmembrane region" description="Helical" evidence="14">
    <location>
        <begin position="7"/>
        <end position="28"/>
    </location>
</feature>
<gene>
    <name evidence="15" type="ORF">ABGN05_04565</name>
</gene>
<dbReference type="InterPro" id="IPR004299">
    <property type="entry name" value="MBOAT_fam"/>
</dbReference>
<evidence type="ECO:0000256" key="11">
    <source>
        <dbReference type="ARBA" id="ARBA00023315"/>
    </source>
</evidence>
<accession>A0ABV3SF52</accession>
<keyword evidence="16" id="KW-1185">Reference proteome</keyword>
<feature type="transmembrane region" description="Helical" evidence="14">
    <location>
        <begin position="306"/>
        <end position="329"/>
    </location>
</feature>
<dbReference type="RefSeq" id="WP_367952793.1">
    <property type="nucleotide sequence ID" value="NZ_JBDPGJ010000001.1"/>
</dbReference>